<accession>A0ABZ0XF44</accession>
<name>A0ABZ0XF44_9BACT</name>
<protein>
    <submittedName>
        <fullName evidence="1">Cysteine-rich CWC family protein</fullName>
    </submittedName>
</protein>
<sequence length="69" mass="8089">MAEHETVSCPRCNKAFECRVGSILRCQCQEVTLNEEERIYIAEHYAGCLCASCMQVMKEQYRLEQLQKR</sequence>
<keyword evidence="2" id="KW-1185">Reference proteome</keyword>
<proteinExistence type="predicted"/>
<dbReference type="EMBL" id="CP140154">
    <property type="protein sequence ID" value="WQG89243.1"/>
    <property type="molecule type" value="Genomic_DNA"/>
</dbReference>
<dbReference type="RefSeq" id="WP_072361297.1">
    <property type="nucleotide sequence ID" value="NZ_CBHWAX010000045.1"/>
</dbReference>
<gene>
    <name evidence="1" type="ORF">SR876_30395</name>
</gene>
<organism evidence="1 2">
    <name type="scientific">Chitinophaga sancti</name>
    <dbReference type="NCBI Taxonomy" id="1004"/>
    <lineage>
        <taxon>Bacteria</taxon>
        <taxon>Pseudomonadati</taxon>
        <taxon>Bacteroidota</taxon>
        <taxon>Chitinophagia</taxon>
        <taxon>Chitinophagales</taxon>
        <taxon>Chitinophagaceae</taxon>
        <taxon>Chitinophaga</taxon>
    </lineage>
</organism>
<evidence type="ECO:0000313" key="2">
    <source>
        <dbReference type="Proteomes" id="UP001326715"/>
    </source>
</evidence>
<dbReference type="Pfam" id="PF14375">
    <property type="entry name" value="Cys_rich_CWC"/>
    <property type="match status" value="1"/>
</dbReference>
<dbReference type="Proteomes" id="UP001326715">
    <property type="component" value="Chromosome"/>
</dbReference>
<dbReference type="InterPro" id="IPR032720">
    <property type="entry name" value="Cys_rich_CWC"/>
</dbReference>
<evidence type="ECO:0000313" key="1">
    <source>
        <dbReference type="EMBL" id="WQG89243.1"/>
    </source>
</evidence>
<reference evidence="1 2" key="1">
    <citation type="submission" date="2023-11" db="EMBL/GenBank/DDBJ databases">
        <title>MicrobeMod: A computational toolkit for identifying prokaryotic methylation and restriction-modification with nanopore sequencing.</title>
        <authorList>
            <person name="Crits-Christoph A."/>
            <person name="Kang S.C."/>
            <person name="Lee H."/>
            <person name="Ostrov N."/>
        </authorList>
    </citation>
    <scope>NUCLEOTIDE SEQUENCE [LARGE SCALE GENOMIC DNA]</scope>
    <source>
        <strain evidence="1 2">ATCC 23090</strain>
    </source>
</reference>